<dbReference type="Proteomes" id="UP000739180">
    <property type="component" value="Unassembled WGS sequence"/>
</dbReference>
<evidence type="ECO:0000313" key="9">
    <source>
        <dbReference type="Proteomes" id="UP000739180"/>
    </source>
</evidence>
<feature type="transmembrane region" description="Helical" evidence="6">
    <location>
        <begin position="21"/>
        <end position="40"/>
    </location>
</feature>
<keyword evidence="2 6" id="KW-0812">Transmembrane</keyword>
<feature type="domain" description="Ion transport" evidence="7">
    <location>
        <begin position="22"/>
        <end position="233"/>
    </location>
</feature>
<feature type="coiled-coil region" evidence="5">
    <location>
        <begin position="234"/>
        <end position="272"/>
    </location>
</feature>
<gene>
    <name evidence="8" type="ORF">FGS76_17335</name>
</gene>
<dbReference type="InterPro" id="IPR027359">
    <property type="entry name" value="Volt_channel_dom_sf"/>
</dbReference>
<evidence type="ECO:0000256" key="4">
    <source>
        <dbReference type="ARBA" id="ARBA00023136"/>
    </source>
</evidence>
<evidence type="ECO:0000256" key="1">
    <source>
        <dbReference type="ARBA" id="ARBA00004141"/>
    </source>
</evidence>
<dbReference type="PANTHER" id="PTHR10037">
    <property type="entry name" value="VOLTAGE-GATED CATION CHANNEL CALCIUM AND SODIUM"/>
    <property type="match status" value="1"/>
</dbReference>
<dbReference type="InterPro" id="IPR005821">
    <property type="entry name" value="Ion_trans_dom"/>
</dbReference>
<dbReference type="EMBL" id="VCQT01000045">
    <property type="protein sequence ID" value="TMW11062.1"/>
    <property type="molecule type" value="Genomic_DNA"/>
</dbReference>
<feature type="transmembrane region" description="Helical" evidence="6">
    <location>
        <begin position="164"/>
        <end position="182"/>
    </location>
</feature>
<keyword evidence="3 6" id="KW-1133">Transmembrane helix</keyword>
<dbReference type="RefSeq" id="WP_138773898.1">
    <property type="nucleotide sequence ID" value="NZ_JBHSSX010000039.1"/>
</dbReference>
<accession>A0ABY2XIB6</accession>
<dbReference type="Pfam" id="PF00520">
    <property type="entry name" value="Ion_trans"/>
    <property type="match status" value="1"/>
</dbReference>
<comment type="caution">
    <text evidence="8">The sequence shown here is derived from an EMBL/GenBank/DDBJ whole genome shotgun (WGS) entry which is preliminary data.</text>
</comment>
<dbReference type="Gene3D" id="1.10.287.70">
    <property type="match status" value="1"/>
</dbReference>
<evidence type="ECO:0000259" key="7">
    <source>
        <dbReference type="Pfam" id="PF00520"/>
    </source>
</evidence>
<evidence type="ECO:0000313" key="8">
    <source>
        <dbReference type="EMBL" id="TMW11062.1"/>
    </source>
</evidence>
<dbReference type="Gene3D" id="1.20.120.350">
    <property type="entry name" value="Voltage-gated potassium channels. Chain C"/>
    <property type="match status" value="1"/>
</dbReference>
<proteinExistence type="predicted"/>
<feature type="transmembrane region" description="Helical" evidence="6">
    <location>
        <begin position="127"/>
        <end position="152"/>
    </location>
</feature>
<evidence type="ECO:0000256" key="3">
    <source>
        <dbReference type="ARBA" id="ARBA00022989"/>
    </source>
</evidence>
<evidence type="ECO:0000256" key="2">
    <source>
        <dbReference type="ARBA" id="ARBA00022692"/>
    </source>
</evidence>
<comment type="subcellular location">
    <subcellularLocation>
        <location evidence="1">Membrane</location>
        <topology evidence="1">Multi-pass membrane protein</topology>
    </subcellularLocation>
</comment>
<dbReference type="InterPro" id="IPR043203">
    <property type="entry name" value="VGCC_Ca_Na"/>
</dbReference>
<dbReference type="PANTHER" id="PTHR10037:SF62">
    <property type="entry name" value="SODIUM CHANNEL PROTEIN 60E"/>
    <property type="match status" value="1"/>
</dbReference>
<feature type="transmembrane region" description="Helical" evidence="6">
    <location>
        <begin position="52"/>
        <end position="74"/>
    </location>
</feature>
<organism evidence="8 9">
    <name type="scientific">Alloalcanivorax gelatiniphagus</name>
    <dbReference type="NCBI Taxonomy" id="1194167"/>
    <lineage>
        <taxon>Bacteria</taxon>
        <taxon>Pseudomonadati</taxon>
        <taxon>Pseudomonadota</taxon>
        <taxon>Gammaproteobacteria</taxon>
        <taxon>Oceanospirillales</taxon>
        <taxon>Alcanivoracaceae</taxon>
        <taxon>Alloalcanivorax</taxon>
    </lineage>
</organism>
<feature type="transmembrane region" description="Helical" evidence="6">
    <location>
        <begin position="86"/>
        <end position="106"/>
    </location>
</feature>
<feature type="transmembrane region" description="Helical" evidence="6">
    <location>
        <begin position="203"/>
        <end position="226"/>
    </location>
</feature>
<keyword evidence="5" id="KW-0175">Coiled coil</keyword>
<name>A0ABY2XIB6_9GAMM</name>
<evidence type="ECO:0000256" key="6">
    <source>
        <dbReference type="SAM" id="Phobius"/>
    </source>
</evidence>
<keyword evidence="4 6" id="KW-0472">Membrane</keyword>
<sequence>MTTQAINGWRARLGHWVESPAVRHFITGLIILNAVVLGLETSRQVMDAAGELLGLLNSLILAVFVVEIAAKLLALGPRFFRSGWNVFDFVIVGIALAPAAGPLAILRSLRILRVLRLLSTIKRLRMLVESLMHSLPGIGWTAALLLMMFYIFGVMGTELFGDAFPDWFGTLGASIYTLFQIMTLESWSMGVARPVMEQYPHAWVFFVPFILISSFMVLNLFIAIIVNATQEVHDLELKEERDQANQRAHDERQEMLDLLRGMDQRLKRLEEKAQNNSPP</sequence>
<keyword evidence="9" id="KW-1185">Reference proteome</keyword>
<reference evidence="8 9" key="1">
    <citation type="submission" date="2019-05" db="EMBL/GenBank/DDBJ databases">
        <title>Genome of Alcanivorax gelatiniphagus, an oil degrading marine bacteria.</title>
        <authorList>
            <person name="Kwon K.K."/>
        </authorList>
    </citation>
    <scope>NUCLEOTIDE SEQUENCE [LARGE SCALE GENOMIC DNA]</scope>
    <source>
        <strain evidence="8 9">MEBiC 08158</strain>
    </source>
</reference>
<protein>
    <submittedName>
        <fullName evidence="8">Ion transporter</fullName>
    </submittedName>
</protein>
<evidence type="ECO:0000256" key="5">
    <source>
        <dbReference type="SAM" id="Coils"/>
    </source>
</evidence>
<dbReference type="SUPFAM" id="SSF81324">
    <property type="entry name" value="Voltage-gated potassium channels"/>
    <property type="match status" value="1"/>
</dbReference>